<evidence type="ECO:0000259" key="16">
    <source>
        <dbReference type="PROSITE" id="PS50109"/>
    </source>
</evidence>
<proteinExistence type="predicted"/>
<dbReference type="InterPro" id="IPR036097">
    <property type="entry name" value="HisK_dim/P_sf"/>
</dbReference>
<keyword evidence="13 15" id="KW-0472">Membrane</keyword>
<dbReference type="SUPFAM" id="SSF47384">
    <property type="entry name" value="Homodimeric domain of signal transducing histidine kinase"/>
    <property type="match status" value="1"/>
</dbReference>
<keyword evidence="11 15" id="KW-1133">Transmembrane helix</keyword>
<dbReference type="PANTHER" id="PTHR43065:SF10">
    <property type="entry name" value="PEROXIDE STRESS-ACTIVATED HISTIDINE KINASE MAK3"/>
    <property type="match status" value="1"/>
</dbReference>
<dbReference type="PANTHER" id="PTHR43065">
    <property type="entry name" value="SENSOR HISTIDINE KINASE"/>
    <property type="match status" value="1"/>
</dbReference>
<keyword evidence="10" id="KW-0067">ATP-binding</keyword>
<dbReference type="InterPro" id="IPR003660">
    <property type="entry name" value="HAMP_dom"/>
</dbReference>
<dbReference type="Gene3D" id="6.10.340.10">
    <property type="match status" value="1"/>
</dbReference>
<comment type="catalytic activity">
    <reaction evidence="1">
        <text>ATP + protein L-histidine = ADP + protein N-phospho-L-histidine.</text>
        <dbReference type="EC" id="2.7.13.3"/>
    </reaction>
</comment>
<evidence type="ECO:0000313" key="19">
    <source>
        <dbReference type="Proteomes" id="UP001652564"/>
    </source>
</evidence>
<evidence type="ECO:0000256" key="5">
    <source>
        <dbReference type="ARBA" id="ARBA00022553"/>
    </source>
</evidence>
<accession>A0ABT2ZI96</accession>
<feature type="domain" description="Histidine kinase" evidence="16">
    <location>
        <begin position="422"/>
        <end position="632"/>
    </location>
</feature>
<dbReference type="SUPFAM" id="SSF103190">
    <property type="entry name" value="Sensory domain-like"/>
    <property type="match status" value="1"/>
</dbReference>
<evidence type="ECO:0000256" key="11">
    <source>
        <dbReference type="ARBA" id="ARBA00022989"/>
    </source>
</evidence>
<evidence type="ECO:0000256" key="8">
    <source>
        <dbReference type="ARBA" id="ARBA00022741"/>
    </source>
</evidence>
<dbReference type="InterPro" id="IPR005467">
    <property type="entry name" value="His_kinase_dom"/>
</dbReference>
<keyword evidence="5" id="KW-0597">Phosphoprotein</keyword>
<keyword evidence="14" id="KW-0175">Coiled coil</keyword>
<dbReference type="SMART" id="SM00388">
    <property type="entry name" value="HisKA"/>
    <property type="match status" value="1"/>
</dbReference>
<dbReference type="InterPro" id="IPR004358">
    <property type="entry name" value="Sig_transdc_His_kin-like_C"/>
</dbReference>
<dbReference type="InterPro" id="IPR003594">
    <property type="entry name" value="HATPase_dom"/>
</dbReference>
<dbReference type="PROSITE" id="PS50109">
    <property type="entry name" value="HIS_KIN"/>
    <property type="match status" value="1"/>
</dbReference>
<name>A0ABT2ZI96_9RHOB</name>
<dbReference type="EMBL" id="JAOWKZ010000001">
    <property type="protein sequence ID" value="MCV2870855.1"/>
    <property type="molecule type" value="Genomic_DNA"/>
</dbReference>
<keyword evidence="12" id="KW-0902">Two-component regulatory system</keyword>
<organism evidence="18 19">
    <name type="scientific">Albidovulum litorale</name>
    <dbReference type="NCBI Taxonomy" id="2984134"/>
    <lineage>
        <taxon>Bacteria</taxon>
        <taxon>Pseudomonadati</taxon>
        <taxon>Pseudomonadota</taxon>
        <taxon>Alphaproteobacteria</taxon>
        <taxon>Rhodobacterales</taxon>
        <taxon>Paracoccaceae</taxon>
        <taxon>Albidovulum</taxon>
    </lineage>
</organism>
<evidence type="ECO:0000256" key="6">
    <source>
        <dbReference type="ARBA" id="ARBA00022679"/>
    </source>
</evidence>
<evidence type="ECO:0000256" key="3">
    <source>
        <dbReference type="ARBA" id="ARBA00012438"/>
    </source>
</evidence>
<protein>
    <recommendedName>
        <fullName evidence="3">histidine kinase</fullName>
        <ecNumber evidence="3">2.7.13.3</ecNumber>
    </recommendedName>
</protein>
<feature type="transmembrane region" description="Helical" evidence="15">
    <location>
        <begin position="300"/>
        <end position="319"/>
    </location>
</feature>
<dbReference type="PRINTS" id="PR00344">
    <property type="entry name" value="BCTRLSENSOR"/>
</dbReference>
<keyword evidence="19" id="KW-1185">Reference proteome</keyword>
<keyword evidence="6" id="KW-0808">Transferase</keyword>
<gene>
    <name evidence="18" type="ORF">OEZ71_00940</name>
</gene>
<dbReference type="Proteomes" id="UP001652564">
    <property type="component" value="Unassembled WGS sequence"/>
</dbReference>
<evidence type="ECO:0000256" key="15">
    <source>
        <dbReference type="SAM" id="Phobius"/>
    </source>
</evidence>
<dbReference type="SUPFAM" id="SSF158472">
    <property type="entry name" value="HAMP domain-like"/>
    <property type="match status" value="1"/>
</dbReference>
<dbReference type="SMART" id="SM00387">
    <property type="entry name" value="HATPase_c"/>
    <property type="match status" value="1"/>
</dbReference>
<keyword evidence="4" id="KW-1003">Cell membrane</keyword>
<dbReference type="InterPro" id="IPR033463">
    <property type="entry name" value="sCache_3"/>
</dbReference>
<comment type="caution">
    <text evidence="18">The sequence shown here is derived from an EMBL/GenBank/DDBJ whole genome shotgun (WGS) entry which is preliminary data.</text>
</comment>
<sequence>MLVIALLPALILLPLVLAYTVKSLIDRLDEVLIDKVAGELTIAHQHLAGLLNGRRAGIEALGQSAVFVAVRNDPTAMAALLETRRAALGLDFLYFVAAGEPAEASRWPVVASALKGQAGAEIDIFHGDDLAGISPALAERALLPLVPTVAAVPTDRTEETRGMVVHAAAPALGGALVGGTLLNRNLAFIDEINNLVYPSGRITQSGQGTATIFLEDVRISTNVRLFEDVRALGTRVSAAVRARVLDEGQVWLDRAFVVNDWYVSAYEPIVDSFGSRVGMLYVGFLEAPFVAAERRTLIEIGVAFVLVLAVSVPILLRWARGIFAPLEKMNAVIGAVEAGDLSARSGRPVPDDEIGRVAGHLDHLLDQIEESDRKLRDWAEELEERVADRTRDLEAANRQIEATTKQLIVSEKLAAIGEITAGVAHEINNPLAVIQGNLDVVRDDLGARAQPLKTEFTLIQEQIQAIHILVSKLLRFARPEEYADGGTGNDPDDVIRDTMPLVQHLLAKAKVEVGLDLKAGAVVAMNQTELQQVLINLMVNAIQAMPDGGRLDLKTRAEDTKIRITVTDTGIGMSEEVLARVFDPFYTTKRSEGTGLGLSISRNLVARGGGTISVDSRPGEGTRFDILLPVAVSA</sequence>
<dbReference type="Gene3D" id="3.30.565.10">
    <property type="entry name" value="Histidine kinase-like ATPase, C-terminal domain"/>
    <property type="match status" value="1"/>
</dbReference>
<dbReference type="InterPro" id="IPR003661">
    <property type="entry name" value="HisK_dim/P_dom"/>
</dbReference>
<keyword evidence="8" id="KW-0547">Nucleotide-binding</keyword>
<evidence type="ECO:0000313" key="18">
    <source>
        <dbReference type="EMBL" id="MCV2870855.1"/>
    </source>
</evidence>
<evidence type="ECO:0000259" key="17">
    <source>
        <dbReference type="PROSITE" id="PS50885"/>
    </source>
</evidence>
<evidence type="ECO:0000256" key="9">
    <source>
        <dbReference type="ARBA" id="ARBA00022777"/>
    </source>
</evidence>
<comment type="subcellular location">
    <subcellularLocation>
        <location evidence="2">Cell membrane</location>
        <topology evidence="2">Multi-pass membrane protein</topology>
    </subcellularLocation>
</comment>
<dbReference type="Pfam" id="PF02518">
    <property type="entry name" value="HATPase_c"/>
    <property type="match status" value="1"/>
</dbReference>
<dbReference type="Pfam" id="PF00672">
    <property type="entry name" value="HAMP"/>
    <property type="match status" value="1"/>
</dbReference>
<dbReference type="RefSeq" id="WP_263738058.1">
    <property type="nucleotide sequence ID" value="NZ_JAOWKZ010000001.1"/>
</dbReference>
<evidence type="ECO:0000256" key="7">
    <source>
        <dbReference type="ARBA" id="ARBA00022692"/>
    </source>
</evidence>
<keyword evidence="9" id="KW-0418">Kinase</keyword>
<evidence type="ECO:0000256" key="2">
    <source>
        <dbReference type="ARBA" id="ARBA00004651"/>
    </source>
</evidence>
<dbReference type="SMART" id="SM00304">
    <property type="entry name" value="HAMP"/>
    <property type="match status" value="1"/>
</dbReference>
<dbReference type="PROSITE" id="PS50885">
    <property type="entry name" value="HAMP"/>
    <property type="match status" value="1"/>
</dbReference>
<dbReference type="CDD" id="cd00082">
    <property type="entry name" value="HisKA"/>
    <property type="match status" value="1"/>
</dbReference>
<evidence type="ECO:0000256" key="12">
    <source>
        <dbReference type="ARBA" id="ARBA00023012"/>
    </source>
</evidence>
<feature type="domain" description="HAMP" evidence="17">
    <location>
        <begin position="320"/>
        <end position="373"/>
    </location>
</feature>
<dbReference type="InterPro" id="IPR029151">
    <property type="entry name" value="Sensor-like_sf"/>
</dbReference>
<dbReference type="Pfam" id="PF00512">
    <property type="entry name" value="HisKA"/>
    <property type="match status" value="1"/>
</dbReference>
<reference evidence="18 19" key="1">
    <citation type="submission" date="2022-10" db="EMBL/GenBank/DDBJ databases">
        <title>Defluviimonas sp. nov., isolated from ocean surface sediments.</title>
        <authorList>
            <person name="He W."/>
            <person name="Wang L."/>
            <person name="Zhang D.-F."/>
        </authorList>
    </citation>
    <scope>NUCLEOTIDE SEQUENCE [LARGE SCALE GENOMIC DNA]</scope>
    <source>
        <strain evidence="18 19">WL0050</strain>
    </source>
</reference>
<evidence type="ECO:0000256" key="13">
    <source>
        <dbReference type="ARBA" id="ARBA00023136"/>
    </source>
</evidence>
<dbReference type="CDD" id="cd06225">
    <property type="entry name" value="HAMP"/>
    <property type="match status" value="1"/>
</dbReference>
<dbReference type="EC" id="2.7.13.3" evidence="3"/>
<keyword evidence="7 15" id="KW-0812">Transmembrane</keyword>
<evidence type="ECO:0000256" key="4">
    <source>
        <dbReference type="ARBA" id="ARBA00022475"/>
    </source>
</evidence>
<dbReference type="InterPro" id="IPR036890">
    <property type="entry name" value="HATPase_C_sf"/>
</dbReference>
<evidence type="ECO:0000256" key="10">
    <source>
        <dbReference type="ARBA" id="ARBA00022840"/>
    </source>
</evidence>
<evidence type="ECO:0000256" key="1">
    <source>
        <dbReference type="ARBA" id="ARBA00000085"/>
    </source>
</evidence>
<feature type="coiled-coil region" evidence="14">
    <location>
        <begin position="361"/>
        <end position="406"/>
    </location>
</feature>
<dbReference type="Gene3D" id="1.10.287.130">
    <property type="match status" value="1"/>
</dbReference>
<dbReference type="SUPFAM" id="SSF55874">
    <property type="entry name" value="ATPase domain of HSP90 chaperone/DNA topoisomerase II/histidine kinase"/>
    <property type="match status" value="1"/>
</dbReference>
<evidence type="ECO:0000256" key="14">
    <source>
        <dbReference type="SAM" id="Coils"/>
    </source>
</evidence>
<dbReference type="Pfam" id="PF17202">
    <property type="entry name" value="sCache_3_3"/>
    <property type="match status" value="1"/>
</dbReference>